<proteinExistence type="predicted"/>
<accession>A0A9X3N2T1</accession>
<reference evidence="3" key="1">
    <citation type="submission" date="2022-10" db="EMBL/GenBank/DDBJ databases">
        <title>The WGS of Solirubrobacter ginsenosidimutans DSM 21036.</title>
        <authorList>
            <person name="Jiang Z."/>
        </authorList>
    </citation>
    <scope>NUCLEOTIDE SEQUENCE</scope>
    <source>
        <strain evidence="3">DSM 21036</strain>
    </source>
</reference>
<feature type="compositionally biased region" description="Pro residues" evidence="1">
    <location>
        <begin position="269"/>
        <end position="283"/>
    </location>
</feature>
<evidence type="ECO:0000313" key="3">
    <source>
        <dbReference type="EMBL" id="MDA0165637.1"/>
    </source>
</evidence>
<name>A0A9X3N2T1_9ACTN</name>
<feature type="chain" id="PRO_5040734597" evidence="2">
    <location>
        <begin position="30"/>
        <end position="387"/>
    </location>
</feature>
<dbReference type="AlphaFoldDB" id="A0A9X3N2T1"/>
<organism evidence="3 4">
    <name type="scientific">Solirubrobacter ginsenosidimutans</name>
    <dbReference type="NCBI Taxonomy" id="490573"/>
    <lineage>
        <taxon>Bacteria</taxon>
        <taxon>Bacillati</taxon>
        <taxon>Actinomycetota</taxon>
        <taxon>Thermoleophilia</taxon>
        <taxon>Solirubrobacterales</taxon>
        <taxon>Solirubrobacteraceae</taxon>
        <taxon>Solirubrobacter</taxon>
    </lineage>
</organism>
<feature type="signal peptide" evidence="2">
    <location>
        <begin position="1"/>
        <end position="29"/>
    </location>
</feature>
<dbReference type="Proteomes" id="UP001149140">
    <property type="component" value="Unassembled WGS sequence"/>
</dbReference>
<sequence>MHILPPSERFTARRLAPAVTAALVSVAVAAPVAGAQSAITVDAAKDSVQVSGLPLGMATLQITRPDLKTGAPVVTGQYQGLALFGLPFGVNTTAPSLLNPAGDCWQKGALSLSGDLGLTPDILPGDTVSVTGGGPTLTVPAQTAAGDGTTGGPIAGCDTLSLWGRNEVKTASFASAGGDLAVTGQAQPGTKSVTVKATDSADLSTDEVAATLASDGSYTATIPAAALAELADGALNVSADYNVPDVATGNPADIGGPTLSVDKQTPATPADPEPQPEPQPAAPSAPKISLHGLLAKKKITLRSLRAGKLRASFIVPTGANYVRVRLSKNRTTKAKVIAQAAAAGSRQTIALTGVRNAKRGVYTITVLASPVGTMFVGDVLRAQVRVR</sequence>
<feature type="region of interest" description="Disordered" evidence="1">
    <location>
        <begin position="248"/>
        <end position="286"/>
    </location>
</feature>
<gene>
    <name evidence="3" type="ORF">OM076_35550</name>
</gene>
<evidence type="ECO:0000256" key="2">
    <source>
        <dbReference type="SAM" id="SignalP"/>
    </source>
</evidence>
<keyword evidence="2" id="KW-0732">Signal</keyword>
<evidence type="ECO:0000256" key="1">
    <source>
        <dbReference type="SAM" id="MobiDB-lite"/>
    </source>
</evidence>
<evidence type="ECO:0000313" key="4">
    <source>
        <dbReference type="Proteomes" id="UP001149140"/>
    </source>
</evidence>
<dbReference type="EMBL" id="JAPDOD010000050">
    <property type="protein sequence ID" value="MDA0165637.1"/>
    <property type="molecule type" value="Genomic_DNA"/>
</dbReference>
<dbReference type="RefSeq" id="WP_270044898.1">
    <property type="nucleotide sequence ID" value="NZ_JAPDOD010000050.1"/>
</dbReference>
<comment type="caution">
    <text evidence="3">The sequence shown here is derived from an EMBL/GenBank/DDBJ whole genome shotgun (WGS) entry which is preliminary data.</text>
</comment>
<keyword evidence="4" id="KW-1185">Reference proteome</keyword>
<protein>
    <submittedName>
        <fullName evidence="3">Uncharacterized protein</fullName>
    </submittedName>
</protein>